<protein>
    <submittedName>
        <fullName evidence="6">DNA-binding MurR/RpiR family transcriptional regulator</fullName>
    </submittedName>
</protein>
<dbReference type="SUPFAM" id="SSF46689">
    <property type="entry name" value="Homeodomain-like"/>
    <property type="match status" value="1"/>
</dbReference>
<name>A0ABX0T5R0_9MICO</name>
<dbReference type="InterPro" id="IPR000281">
    <property type="entry name" value="HTH_RpiR"/>
</dbReference>
<dbReference type="EMBL" id="JAAOYO010000001">
    <property type="protein sequence ID" value="NII39786.1"/>
    <property type="molecule type" value="Genomic_DNA"/>
</dbReference>
<keyword evidence="3" id="KW-0804">Transcription</keyword>
<feature type="domain" description="HTH rpiR-type" evidence="5">
    <location>
        <begin position="1"/>
        <end position="77"/>
    </location>
</feature>
<keyword evidence="2 6" id="KW-0238">DNA-binding</keyword>
<dbReference type="InterPro" id="IPR047640">
    <property type="entry name" value="RpiR-like"/>
</dbReference>
<dbReference type="Gene3D" id="3.40.50.10490">
    <property type="entry name" value="Glucose-6-phosphate isomerase like protein, domain 1"/>
    <property type="match status" value="1"/>
</dbReference>
<sequence>MPINDEVFARMDELSPAERKVARALLAAWPAAGMESAASLARTAGTSTPTVLRLASRLGFGSWPEFQARVRDEIADHLNSPLRRSQEGIAHGDGGTLGRAIADRVALVESLGTSVPPSEFDRAIAVLADRPKQVALLGGYFSRYFAMVLAAQLDQILPNVDFVAEPLGHDVGRFLQLGRGGVVVVMDFRRHELVAQQAAAAAKRQGATVLLITDTSLSPVVESADIVLPVTVDGIPFDSMTPLLVLIEALVEGVLRAAGSRGLERMRQWEESVRITRASRSAAAEGDVPAESGPREVGAGNVDALTLPSTEDAR</sequence>
<dbReference type="PROSITE" id="PS51071">
    <property type="entry name" value="HTH_RPIR"/>
    <property type="match status" value="1"/>
</dbReference>
<feature type="region of interest" description="Disordered" evidence="4">
    <location>
        <begin position="277"/>
        <end position="314"/>
    </location>
</feature>
<dbReference type="InterPro" id="IPR046348">
    <property type="entry name" value="SIS_dom_sf"/>
</dbReference>
<dbReference type="RefSeq" id="WP_166778933.1">
    <property type="nucleotide sequence ID" value="NZ_JAAOYO010000001.1"/>
</dbReference>
<dbReference type="Proteomes" id="UP001318300">
    <property type="component" value="Unassembled WGS sequence"/>
</dbReference>
<reference evidence="6 7" key="1">
    <citation type="submission" date="2020-03" db="EMBL/GenBank/DDBJ databases">
        <title>Above-ground endophytic microbial communities from plants in different locations in the United States.</title>
        <authorList>
            <person name="Frank C."/>
        </authorList>
    </citation>
    <scope>NUCLEOTIDE SEQUENCE [LARGE SCALE GENOMIC DNA]</scope>
    <source>
        <strain evidence="6 7">WW7</strain>
    </source>
</reference>
<evidence type="ECO:0000256" key="4">
    <source>
        <dbReference type="SAM" id="MobiDB-lite"/>
    </source>
</evidence>
<keyword evidence="1" id="KW-0805">Transcription regulation</keyword>
<dbReference type="Pfam" id="PF01380">
    <property type="entry name" value="SIS"/>
    <property type="match status" value="1"/>
</dbReference>
<dbReference type="Gene3D" id="1.10.10.10">
    <property type="entry name" value="Winged helix-like DNA-binding domain superfamily/Winged helix DNA-binding domain"/>
    <property type="match status" value="1"/>
</dbReference>
<dbReference type="GO" id="GO:0003677">
    <property type="term" value="F:DNA binding"/>
    <property type="evidence" value="ECO:0007669"/>
    <property type="project" value="UniProtKB-KW"/>
</dbReference>
<evidence type="ECO:0000259" key="5">
    <source>
        <dbReference type="PROSITE" id="PS51071"/>
    </source>
</evidence>
<dbReference type="Pfam" id="PF01418">
    <property type="entry name" value="HTH_6"/>
    <property type="match status" value="1"/>
</dbReference>
<comment type="caution">
    <text evidence="6">The sequence shown here is derived from an EMBL/GenBank/DDBJ whole genome shotgun (WGS) entry which is preliminary data.</text>
</comment>
<evidence type="ECO:0000256" key="1">
    <source>
        <dbReference type="ARBA" id="ARBA00023015"/>
    </source>
</evidence>
<proteinExistence type="predicted"/>
<evidence type="ECO:0000313" key="6">
    <source>
        <dbReference type="EMBL" id="NII39786.1"/>
    </source>
</evidence>
<evidence type="ECO:0000313" key="7">
    <source>
        <dbReference type="Proteomes" id="UP001318300"/>
    </source>
</evidence>
<organism evidence="6 7">
    <name type="scientific">Curtobacterium salicis</name>
    <dbReference type="NCBI Taxonomy" id="1779862"/>
    <lineage>
        <taxon>Bacteria</taxon>
        <taxon>Bacillati</taxon>
        <taxon>Actinomycetota</taxon>
        <taxon>Actinomycetes</taxon>
        <taxon>Micrococcales</taxon>
        <taxon>Microbacteriaceae</taxon>
        <taxon>Curtobacterium</taxon>
    </lineage>
</organism>
<dbReference type="InterPro" id="IPR036388">
    <property type="entry name" value="WH-like_DNA-bd_sf"/>
</dbReference>
<dbReference type="CDD" id="cd05013">
    <property type="entry name" value="SIS_RpiR"/>
    <property type="match status" value="1"/>
</dbReference>
<keyword evidence="7" id="KW-1185">Reference proteome</keyword>
<dbReference type="SUPFAM" id="SSF53697">
    <property type="entry name" value="SIS domain"/>
    <property type="match status" value="1"/>
</dbReference>
<dbReference type="InterPro" id="IPR001347">
    <property type="entry name" value="SIS_dom"/>
</dbReference>
<dbReference type="InterPro" id="IPR035472">
    <property type="entry name" value="RpiR-like_SIS"/>
</dbReference>
<dbReference type="PANTHER" id="PTHR30514:SF18">
    <property type="entry name" value="RPIR-FAMILY TRANSCRIPTIONAL REGULATOR"/>
    <property type="match status" value="1"/>
</dbReference>
<evidence type="ECO:0000256" key="2">
    <source>
        <dbReference type="ARBA" id="ARBA00023125"/>
    </source>
</evidence>
<gene>
    <name evidence="6" type="ORF">E9228_000405</name>
</gene>
<dbReference type="PANTHER" id="PTHR30514">
    <property type="entry name" value="GLUCOKINASE"/>
    <property type="match status" value="1"/>
</dbReference>
<accession>A0ABX0T5R0</accession>
<dbReference type="InterPro" id="IPR009057">
    <property type="entry name" value="Homeodomain-like_sf"/>
</dbReference>
<evidence type="ECO:0000256" key="3">
    <source>
        <dbReference type="ARBA" id="ARBA00023163"/>
    </source>
</evidence>